<evidence type="ECO:0000313" key="2">
    <source>
        <dbReference type="EMBL" id="AWR98180.1"/>
    </source>
</evidence>
<dbReference type="SUPFAM" id="SSF48613">
    <property type="entry name" value="Heme oxygenase-like"/>
    <property type="match status" value="1"/>
</dbReference>
<dbReference type="Gene3D" id="1.20.910.10">
    <property type="entry name" value="Heme oxygenase-like"/>
    <property type="match status" value="1"/>
</dbReference>
<dbReference type="GO" id="GO:0050334">
    <property type="term" value="F:thiaminase activity"/>
    <property type="evidence" value="ECO:0007669"/>
    <property type="project" value="InterPro"/>
</dbReference>
<dbReference type="GO" id="GO:0006772">
    <property type="term" value="P:thiamine metabolic process"/>
    <property type="evidence" value="ECO:0007669"/>
    <property type="project" value="InterPro"/>
</dbReference>
<keyword evidence="3" id="KW-1185">Reference proteome</keyword>
<dbReference type="NCBIfam" id="TIGR04306">
    <property type="entry name" value="salvage_TenA"/>
    <property type="match status" value="1"/>
</dbReference>
<dbReference type="Pfam" id="PF03070">
    <property type="entry name" value="TENA_THI-4"/>
    <property type="match status" value="1"/>
</dbReference>
<proteinExistence type="predicted"/>
<dbReference type="KEGG" id="asul:DFR86_01720"/>
<feature type="domain" description="Thiaminase-2/PQQC" evidence="1">
    <location>
        <begin position="7"/>
        <end position="208"/>
    </location>
</feature>
<accession>A0A2U9IQ87</accession>
<dbReference type="AlphaFoldDB" id="A0A2U9IQ87"/>
<sequence>MLTDEMWKAINDIYQGILDHPFIKELKNGTLNKEKFKYYIIQDHLYLREFGRVLAILSSKAEKEEYSILFASHLNSIMRVENELHNSFIKEWNINIKDYEPSPTNLAYTSFLISTAYTRPFFEGVAAVLPCYWIYMEVGKELTKYGSPNFLYNKWINTYGGDEYEKGVKKVIEIMNSFVLTEEEKKSAIEKFRIASIYEFMFWDSAYRLEKFPFSLKTLEQL</sequence>
<evidence type="ECO:0000259" key="1">
    <source>
        <dbReference type="Pfam" id="PF03070"/>
    </source>
</evidence>
<dbReference type="InterPro" id="IPR016084">
    <property type="entry name" value="Haem_Oase-like_multi-hlx"/>
</dbReference>
<dbReference type="InterPro" id="IPR004305">
    <property type="entry name" value="Thiaminase-2/PQQC"/>
</dbReference>
<evidence type="ECO:0000313" key="3">
    <source>
        <dbReference type="Proteomes" id="UP000248410"/>
    </source>
</evidence>
<dbReference type="InterPro" id="IPR050967">
    <property type="entry name" value="Thiamine_Salvage_TenA"/>
</dbReference>
<gene>
    <name evidence="2" type="primary">tenA</name>
    <name evidence="2" type="ORF">DFR86_01720</name>
</gene>
<dbReference type="EMBL" id="CP029288">
    <property type="protein sequence ID" value="AWR98180.1"/>
    <property type="molecule type" value="Genomic_DNA"/>
</dbReference>
<dbReference type="Proteomes" id="UP000248410">
    <property type="component" value="Chromosome"/>
</dbReference>
<organism evidence="2 3">
    <name type="scientific">Acidianus sulfidivorans JP7</name>
    <dbReference type="NCBI Taxonomy" id="619593"/>
    <lineage>
        <taxon>Archaea</taxon>
        <taxon>Thermoproteota</taxon>
        <taxon>Thermoprotei</taxon>
        <taxon>Sulfolobales</taxon>
        <taxon>Sulfolobaceae</taxon>
        <taxon>Acidianus</taxon>
    </lineage>
</organism>
<dbReference type="InterPro" id="IPR027574">
    <property type="entry name" value="Thiaminase_II"/>
</dbReference>
<dbReference type="PANTHER" id="PTHR43198:SF2">
    <property type="entry name" value="SI:CH1073-67J19.1-RELATED"/>
    <property type="match status" value="1"/>
</dbReference>
<dbReference type="PANTHER" id="PTHR43198">
    <property type="entry name" value="BIFUNCTIONAL TH2 PROTEIN"/>
    <property type="match status" value="1"/>
</dbReference>
<dbReference type="GO" id="GO:0005829">
    <property type="term" value="C:cytosol"/>
    <property type="evidence" value="ECO:0007669"/>
    <property type="project" value="TreeGrafter"/>
</dbReference>
<dbReference type="CDD" id="cd19365">
    <property type="entry name" value="TenA_C-like"/>
    <property type="match status" value="1"/>
</dbReference>
<reference evidence="2 3" key="1">
    <citation type="submission" date="2018-05" db="EMBL/GenBank/DDBJ databases">
        <title>Complete Genome Sequences of Extremely Thermoacidophilic, Metal-Mobilizing Type-Strain Members of the Archaeal Family Sulfolobaceae: Acidianus brierleyi DSM-1651T, Acidianus sulfidivorans DSM-18786T, Metallosphaera hakonensis DSM-7519T, and Metallosphaera prunae DSM-10039T.</title>
        <authorList>
            <person name="Counts J.A."/>
            <person name="Kelly R.M."/>
        </authorList>
    </citation>
    <scope>NUCLEOTIDE SEQUENCE [LARGE SCALE GENOMIC DNA]</scope>
    <source>
        <strain evidence="2 3">JP7</strain>
    </source>
</reference>
<protein>
    <submittedName>
        <fullName evidence="2">Thiaminase II</fullName>
    </submittedName>
</protein>
<name>A0A2U9IQ87_9CREN</name>